<proteinExistence type="predicted"/>
<sequence length="243" mass="26951">MRTKNNLVAALFLTVTFAMNAQNMSCDGFGNFFVQSWEYAYNIAHPIGEQALTLIPVAGQDSDVTDAISDLSEDFHAFVFDENRQSWATVGAREIPVLKTITTQGGKLVRVGPVAGVRVFTTAPLLWDSVEIEIEKLKGGLETEIIICTFDLETGAKNNILPNYVFPNNKNLSSKKFTIRNTHGKSISVKLLGKETNFDVFKYSIKTQGFLNVNKQKNRVKKANIERLNTTGLGAGNKKKTRN</sequence>
<feature type="chain" id="PRO_5006188750" evidence="1">
    <location>
        <begin position="22"/>
        <end position="243"/>
    </location>
</feature>
<evidence type="ECO:0000313" key="2">
    <source>
        <dbReference type="EMBL" id="KQC30879.1"/>
    </source>
</evidence>
<reference evidence="2 3" key="1">
    <citation type="submission" date="2015-04" db="EMBL/GenBank/DDBJ databases">
        <title>Complete genome of flavobacterium.</title>
        <authorList>
            <person name="Kwon Y.M."/>
            <person name="Kim S.-J."/>
        </authorList>
    </citation>
    <scope>NUCLEOTIDE SEQUENCE [LARGE SCALE GENOMIC DNA]</scope>
    <source>
        <strain evidence="2 3">DK169</strain>
    </source>
</reference>
<dbReference type="STRING" id="346185.AAY42_14015"/>
<gene>
    <name evidence="2" type="ORF">AAY42_14015</name>
</gene>
<accession>A0A0Q1BJM7</accession>
<comment type="caution">
    <text evidence="2">The sequence shown here is derived from an EMBL/GenBank/DDBJ whole genome shotgun (WGS) entry which is preliminary data.</text>
</comment>
<keyword evidence="3" id="KW-1185">Reference proteome</keyword>
<dbReference type="RefSeq" id="WP_055396296.1">
    <property type="nucleotide sequence ID" value="NZ_LCTZ01000002.1"/>
</dbReference>
<protein>
    <submittedName>
        <fullName evidence="2">Uncharacterized protein</fullName>
    </submittedName>
</protein>
<name>A0A0Q1BJM7_9FLAO</name>
<dbReference type="AlphaFoldDB" id="A0A0Q1BJM7"/>
<feature type="signal peptide" evidence="1">
    <location>
        <begin position="1"/>
        <end position="21"/>
    </location>
</feature>
<evidence type="ECO:0000256" key="1">
    <source>
        <dbReference type="SAM" id="SignalP"/>
    </source>
</evidence>
<dbReference type="Proteomes" id="UP000050827">
    <property type="component" value="Unassembled WGS sequence"/>
</dbReference>
<evidence type="ECO:0000313" key="3">
    <source>
        <dbReference type="Proteomes" id="UP000050827"/>
    </source>
</evidence>
<organism evidence="2 3">
    <name type="scientific">Flagellimonas eckloniae</name>
    <dbReference type="NCBI Taxonomy" id="346185"/>
    <lineage>
        <taxon>Bacteria</taxon>
        <taxon>Pseudomonadati</taxon>
        <taxon>Bacteroidota</taxon>
        <taxon>Flavobacteriia</taxon>
        <taxon>Flavobacteriales</taxon>
        <taxon>Flavobacteriaceae</taxon>
        <taxon>Flagellimonas</taxon>
    </lineage>
</organism>
<dbReference type="EMBL" id="LCTZ01000002">
    <property type="protein sequence ID" value="KQC30879.1"/>
    <property type="molecule type" value="Genomic_DNA"/>
</dbReference>
<keyword evidence="1" id="KW-0732">Signal</keyword>